<dbReference type="CDD" id="cd16440">
    <property type="entry name" value="beta_Kdo_transferase_KpsC_1"/>
    <property type="match status" value="1"/>
</dbReference>
<proteinExistence type="predicted"/>
<name>A0A2T0WWT4_9RHOB</name>
<dbReference type="RefSeq" id="WP_106263839.1">
    <property type="nucleotide sequence ID" value="NZ_PVTQ01000004.1"/>
</dbReference>
<sequence length="663" mass="73285">MRPRRCFASSITLLRDKRLRRILALAGYKPRIGLAGKDDSVLIWGDANTAARGHKMAARKGAQKIYLEDAFLRSVHTGRQGDAPLGLLIDRQGLHFDGNHPSDLEDLLNRSALDDTALLDRARDCIARIRALHLSKYNAFDPQTPPPAPGYVLVIDQTQGDASVRASNGDIQTFREMLIDAQADNPGQRVLIRTHPETAAGLRKGHYSDADLSDRVSFCDAAISPWHLLEGATAVYTLSSQLGFEAILAGHKPHVYGQPFYAGWGLTQDRAAPSRRRRALTRAQLFAGAMILYPVWYDPYRDRLCQIETVIDALHAQARAWREDHAGWVATGVRLWKRGTFARFFTRNIRFQNDPGAALELAKTRKSRWMVWAGKAHDDWDCVRVEDGFLRSKGLGAELVPPLSLVCDRQGIYYDPTRPSDLETLLNKAAPLRRDQLERAEFLISRLRNDRLSKYNLGGAVPDLPPGLRLLVPGQVEDDASIRKGAGAETTNLALLQRVRAENPDATLLYKPHPDVEAGLRAGAIPPEALEGLVDMVLPNTDPIAILDQVDGVWTMTSTLGFEALLRGVPVTTLGAPFYAGWGLTHDLGPVPNRRTARLELETLVHGALIAYPRYVDPVTGLPCPVEVAVDRLSQGDLPSGDPALRLLSKLQGLLASYAYLWR</sequence>
<dbReference type="InterPro" id="IPR007833">
    <property type="entry name" value="Capsule_polysaccharide_synth"/>
</dbReference>
<organism evidence="1 2">
    <name type="scientific">Donghicola tyrosinivorans</name>
    <dbReference type="NCBI Taxonomy" id="1652492"/>
    <lineage>
        <taxon>Bacteria</taxon>
        <taxon>Pseudomonadati</taxon>
        <taxon>Pseudomonadota</taxon>
        <taxon>Alphaproteobacteria</taxon>
        <taxon>Rhodobacterales</taxon>
        <taxon>Roseobacteraceae</taxon>
        <taxon>Donghicola</taxon>
    </lineage>
</organism>
<gene>
    <name evidence="1" type="ORF">CLV74_104165</name>
</gene>
<evidence type="ECO:0000313" key="2">
    <source>
        <dbReference type="Proteomes" id="UP000238392"/>
    </source>
</evidence>
<dbReference type="Proteomes" id="UP000238392">
    <property type="component" value="Unassembled WGS sequence"/>
</dbReference>
<dbReference type="CDD" id="cd16439">
    <property type="entry name" value="beta_Kdo_transferase_KpsC_2"/>
    <property type="match status" value="1"/>
</dbReference>
<comment type="caution">
    <text evidence="1">The sequence shown here is derived from an EMBL/GenBank/DDBJ whole genome shotgun (WGS) entry which is preliminary data.</text>
</comment>
<protein>
    <submittedName>
        <fullName evidence="1">Capsular polysaccharide export protein</fullName>
    </submittedName>
</protein>
<reference evidence="1 2" key="1">
    <citation type="submission" date="2018-03" db="EMBL/GenBank/DDBJ databases">
        <title>Genomic Encyclopedia of Archaeal and Bacterial Type Strains, Phase II (KMG-II): from individual species to whole genera.</title>
        <authorList>
            <person name="Goeker M."/>
        </authorList>
    </citation>
    <scope>NUCLEOTIDE SEQUENCE [LARGE SCALE GENOMIC DNA]</scope>
    <source>
        <strain evidence="1 2">DSM 100212</strain>
    </source>
</reference>
<dbReference type="Pfam" id="PF05159">
    <property type="entry name" value="Capsule_synth"/>
    <property type="match status" value="4"/>
</dbReference>
<dbReference type="AlphaFoldDB" id="A0A2T0WWT4"/>
<dbReference type="GO" id="GO:0000271">
    <property type="term" value="P:polysaccharide biosynthetic process"/>
    <property type="evidence" value="ECO:0007669"/>
    <property type="project" value="InterPro"/>
</dbReference>
<evidence type="ECO:0000313" key="1">
    <source>
        <dbReference type="EMBL" id="PRY91149.1"/>
    </source>
</evidence>
<dbReference type="EMBL" id="PVTQ01000004">
    <property type="protein sequence ID" value="PRY91149.1"/>
    <property type="molecule type" value="Genomic_DNA"/>
</dbReference>
<dbReference type="OrthoDB" id="543755at2"/>
<accession>A0A2T0WWT4</accession>
<dbReference type="GO" id="GO:0015774">
    <property type="term" value="P:polysaccharide transport"/>
    <property type="evidence" value="ECO:0007669"/>
    <property type="project" value="InterPro"/>
</dbReference>
<keyword evidence="2" id="KW-1185">Reference proteome</keyword>